<dbReference type="VEuPathDB" id="FungiDB:MCYG_05580"/>
<dbReference type="HOGENOM" id="CLU_1970023_0_0_1"/>
<reference evidence="2" key="1">
    <citation type="journal article" date="2012" name="MBio">
        <title>Comparative genome analysis of Trichophyton rubrum and related dermatophytes reveals candidate genes involved in infection.</title>
        <authorList>
            <person name="Martinez D.A."/>
            <person name="Oliver B.G."/>
            <person name="Graeser Y."/>
            <person name="Goldberg J.M."/>
            <person name="Li W."/>
            <person name="Martinez-Rossi N.M."/>
            <person name="Monod M."/>
            <person name="Shelest E."/>
            <person name="Barton R.C."/>
            <person name="Birch E."/>
            <person name="Brakhage A.A."/>
            <person name="Chen Z."/>
            <person name="Gurr S.J."/>
            <person name="Heiman D."/>
            <person name="Heitman J."/>
            <person name="Kosti I."/>
            <person name="Rossi A."/>
            <person name="Saif S."/>
            <person name="Samalova M."/>
            <person name="Saunders C.W."/>
            <person name="Shea T."/>
            <person name="Summerbell R.C."/>
            <person name="Xu J."/>
            <person name="Young S."/>
            <person name="Zeng Q."/>
            <person name="Birren B.W."/>
            <person name="Cuomo C.A."/>
            <person name="White T.C."/>
        </authorList>
    </citation>
    <scope>NUCLEOTIDE SEQUENCE [LARGE SCALE GENOMIC DNA]</scope>
    <source>
        <strain evidence="2">ATCC MYA-4605 / CBS 113480</strain>
    </source>
</reference>
<sequence length="127" mass="13615">MTDAEEKCDVTVRACAFAPIRQGVLDAIVKARERSHLCRNTADPGFVVGLCGFSPIRVSTRSKLASVGRDIFFIQPLSLPRFPAALTLKVLVTSHPSGRLPAQLVAVVSSPGTTAYRNQSPIARPEA</sequence>
<dbReference type="GeneID" id="9224958"/>
<dbReference type="EMBL" id="DS995705">
    <property type="protein sequence ID" value="EEQ32761.1"/>
    <property type="molecule type" value="Genomic_DNA"/>
</dbReference>
<organism evidence="1 2">
    <name type="scientific">Arthroderma otae (strain ATCC MYA-4605 / CBS 113480)</name>
    <name type="common">Microsporum canis</name>
    <dbReference type="NCBI Taxonomy" id="554155"/>
    <lineage>
        <taxon>Eukaryota</taxon>
        <taxon>Fungi</taxon>
        <taxon>Dikarya</taxon>
        <taxon>Ascomycota</taxon>
        <taxon>Pezizomycotina</taxon>
        <taxon>Eurotiomycetes</taxon>
        <taxon>Eurotiomycetidae</taxon>
        <taxon>Onygenales</taxon>
        <taxon>Arthrodermataceae</taxon>
        <taxon>Microsporum</taxon>
    </lineage>
</organism>
<evidence type="ECO:0000313" key="1">
    <source>
        <dbReference type="EMBL" id="EEQ32761.1"/>
    </source>
</evidence>
<proteinExistence type="predicted"/>
<dbReference type="AlphaFoldDB" id="C5FSA8"/>
<protein>
    <submittedName>
        <fullName evidence="1">Uncharacterized protein</fullName>
    </submittedName>
</protein>
<gene>
    <name evidence="1" type="ORF">MCYG_05580</name>
</gene>
<keyword evidence="2" id="KW-1185">Reference proteome</keyword>
<accession>C5FSA8</accession>
<name>C5FSA8_ARTOC</name>
<dbReference type="Proteomes" id="UP000002035">
    <property type="component" value="Unassembled WGS sequence"/>
</dbReference>
<evidence type="ECO:0000313" key="2">
    <source>
        <dbReference type="Proteomes" id="UP000002035"/>
    </source>
</evidence>
<dbReference type="RefSeq" id="XP_002845711.1">
    <property type="nucleotide sequence ID" value="XM_002845665.1"/>
</dbReference>